<dbReference type="PROSITE" id="PS50297">
    <property type="entry name" value="ANK_REP_REGION"/>
    <property type="match status" value="2"/>
</dbReference>
<evidence type="ECO:0000313" key="6">
    <source>
        <dbReference type="Proteomes" id="UP001516061"/>
    </source>
</evidence>
<dbReference type="Pfam" id="PF00581">
    <property type="entry name" value="Rhodanese"/>
    <property type="match status" value="1"/>
</dbReference>
<sequence length="270" mass="29150">MTERTFLRLSPAQARDWLQARPDALILDAREERHHALGHLAGSVRLDGRNHEALLMRERRSRPVLIYCYRGHASQTWAAMFADFGFREVADLIDGWSALDPQGRLFGPQPPLQLLPQAGGTVPAALALWLAAEGFDPARPGQPAAHGNTPLMHAAWRGRADLAEALLDLGVAPDAVNHDGNNALWLACVNGDTALVRRLVARGVPLEQANLTGATALMYAASAGKAEVVATLLDLGADPLRRSQDDFSALDMAATVECLRLLRAATRRAA</sequence>
<dbReference type="SUPFAM" id="SSF48403">
    <property type="entry name" value="Ankyrin repeat"/>
    <property type="match status" value="1"/>
</dbReference>
<evidence type="ECO:0000313" key="5">
    <source>
        <dbReference type="EMBL" id="NRT58418.1"/>
    </source>
</evidence>
<dbReference type="PROSITE" id="PS50206">
    <property type="entry name" value="RHODANESE_3"/>
    <property type="match status" value="1"/>
</dbReference>
<accession>A0ABX2GA52</accession>
<keyword evidence="6" id="KW-1185">Reference proteome</keyword>
<dbReference type="InterPro" id="IPR002110">
    <property type="entry name" value="Ankyrin_rpt"/>
</dbReference>
<dbReference type="Gene3D" id="3.40.250.10">
    <property type="entry name" value="Rhodanese-like domain"/>
    <property type="match status" value="1"/>
</dbReference>
<dbReference type="InterPro" id="IPR036770">
    <property type="entry name" value="Ankyrin_rpt-contain_sf"/>
</dbReference>
<dbReference type="InterPro" id="IPR036873">
    <property type="entry name" value="Rhodanese-like_dom_sf"/>
</dbReference>
<name>A0ABX2GA52_9BURK</name>
<evidence type="ECO:0000256" key="3">
    <source>
        <dbReference type="PROSITE-ProRule" id="PRU00023"/>
    </source>
</evidence>
<dbReference type="EMBL" id="JABSNM010000029">
    <property type="protein sequence ID" value="NRT58418.1"/>
    <property type="molecule type" value="Genomic_DNA"/>
</dbReference>
<dbReference type="Gene3D" id="1.25.40.20">
    <property type="entry name" value="Ankyrin repeat-containing domain"/>
    <property type="match status" value="2"/>
</dbReference>
<evidence type="ECO:0000256" key="1">
    <source>
        <dbReference type="ARBA" id="ARBA00022737"/>
    </source>
</evidence>
<dbReference type="PANTHER" id="PTHR24173:SF74">
    <property type="entry name" value="ANKYRIN REPEAT DOMAIN-CONTAINING PROTEIN 16"/>
    <property type="match status" value="1"/>
</dbReference>
<dbReference type="Proteomes" id="UP001516061">
    <property type="component" value="Unassembled WGS sequence"/>
</dbReference>
<keyword evidence="2 3" id="KW-0040">ANK repeat</keyword>
<keyword evidence="1" id="KW-0677">Repeat</keyword>
<dbReference type="SUPFAM" id="SSF52821">
    <property type="entry name" value="Rhodanese/Cell cycle control phosphatase"/>
    <property type="match status" value="1"/>
</dbReference>
<feature type="repeat" description="ANK" evidence="3">
    <location>
        <begin position="146"/>
        <end position="178"/>
    </location>
</feature>
<comment type="caution">
    <text evidence="5">The sequence shown here is derived from an EMBL/GenBank/DDBJ whole genome shotgun (WGS) entry which is preliminary data.</text>
</comment>
<dbReference type="PROSITE" id="PS50088">
    <property type="entry name" value="ANK_REPEAT"/>
    <property type="match status" value="3"/>
</dbReference>
<gene>
    <name evidence="5" type="ORF">HNQ01_004186</name>
</gene>
<dbReference type="PANTHER" id="PTHR24173">
    <property type="entry name" value="ANKYRIN REPEAT CONTAINING"/>
    <property type="match status" value="1"/>
</dbReference>
<feature type="domain" description="Rhodanese" evidence="4">
    <location>
        <begin position="20"/>
        <end position="108"/>
    </location>
</feature>
<dbReference type="Pfam" id="PF12796">
    <property type="entry name" value="Ank_2"/>
    <property type="match status" value="1"/>
</dbReference>
<dbReference type="SMART" id="SM00248">
    <property type="entry name" value="ANK"/>
    <property type="match status" value="3"/>
</dbReference>
<dbReference type="SMART" id="SM00450">
    <property type="entry name" value="RHOD"/>
    <property type="match status" value="1"/>
</dbReference>
<organism evidence="5 6">
    <name type="scientific">Sphaerotilus uruguayifluvii</name>
    <dbReference type="NCBI Taxonomy" id="2735897"/>
    <lineage>
        <taxon>Bacteria</taxon>
        <taxon>Pseudomonadati</taxon>
        <taxon>Pseudomonadota</taxon>
        <taxon>Betaproteobacteria</taxon>
        <taxon>Burkholderiales</taxon>
        <taxon>Sphaerotilaceae</taxon>
        <taxon>Sphaerotilus</taxon>
    </lineage>
</organism>
<proteinExistence type="predicted"/>
<dbReference type="InterPro" id="IPR001763">
    <property type="entry name" value="Rhodanese-like_dom"/>
</dbReference>
<evidence type="ECO:0000256" key="2">
    <source>
        <dbReference type="ARBA" id="ARBA00023043"/>
    </source>
</evidence>
<feature type="repeat" description="ANK" evidence="3">
    <location>
        <begin position="212"/>
        <end position="244"/>
    </location>
</feature>
<dbReference type="RefSeq" id="WP_173807432.1">
    <property type="nucleotide sequence ID" value="NZ_JABSNM010000029.1"/>
</dbReference>
<feature type="repeat" description="ANK" evidence="3">
    <location>
        <begin position="179"/>
        <end position="211"/>
    </location>
</feature>
<protein>
    <submittedName>
        <fullName evidence="5">Rhodanese-related sulfurtransferase</fullName>
    </submittedName>
</protein>
<reference evidence="5 6" key="1">
    <citation type="submission" date="2020-05" db="EMBL/GenBank/DDBJ databases">
        <title>Genomic Encyclopedia of Type Strains, Phase IV (KMG-V): Genome sequencing to study the core and pangenomes of soil and plant-associated prokaryotes.</title>
        <authorList>
            <person name="Whitman W."/>
        </authorList>
    </citation>
    <scope>NUCLEOTIDE SEQUENCE [LARGE SCALE GENOMIC DNA]</scope>
    <source>
        <strain evidence="5 6">C29</strain>
    </source>
</reference>
<evidence type="ECO:0000259" key="4">
    <source>
        <dbReference type="PROSITE" id="PS50206"/>
    </source>
</evidence>